<dbReference type="PANTHER" id="PTHR43434">
    <property type="entry name" value="PHOSPHOGLYCOLATE PHOSPHATASE"/>
    <property type="match status" value="1"/>
</dbReference>
<dbReference type="GO" id="GO:0008967">
    <property type="term" value="F:phosphoglycolate phosphatase activity"/>
    <property type="evidence" value="ECO:0007669"/>
    <property type="project" value="TreeGrafter"/>
</dbReference>
<keyword evidence="1" id="KW-0378">Hydrolase</keyword>
<sequence length="217" mass="25464">MYLFNSYKRKSLENEIGIYKYKAVIFDVDGTMYHLKKMYRIMFREVINYYFYHPQNFREINIIIDFIKEREKHALEVVDDVENAQYEWTAIKHKISQQEVRELVERWIFQVPLQHIYSCRRIKVIDLFNSLTIHGIPTGIFSDYPSEAKLKKLGLSTQCIVSATDPNVGRLKPDPKGLLLAANILGVSVEDCLLIGDRDDRDGECARRAGMEYFILD</sequence>
<dbReference type="InterPro" id="IPR023214">
    <property type="entry name" value="HAD_sf"/>
</dbReference>
<dbReference type="GO" id="GO:0006281">
    <property type="term" value="P:DNA repair"/>
    <property type="evidence" value="ECO:0007669"/>
    <property type="project" value="TreeGrafter"/>
</dbReference>
<evidence type="ECO:0000313" key="1">
    <source>
        <dbReference type="EMBL" id="CCH67271.1"/>
    </source>
</evidence>
<protein>
    <submittedName>
        <fullName evidence="1">Putative hydrolase</fullName>
    </submittedName>
</protein>
<reference evidence="2" key="2">
    <citation type="submission" date="2016-01" db="EMBL/GenBank/DDBJ databases">
        <title>Diatom-associated endosymboitic cyanobacterium lacks core nitrogen metabolism enzymes.</title>
        <authorList>
            <person name="Hilton J.A."/>
            <person name="Foster R.A."/>
            <person name="Tripp H.J."/>
            <person name="Carter B.J."/>
            <person name="Zehr J.P."/>
            <person name="Villareal T.A."/>
        </authorList>
    </citation>
    <scope>NUCLEOTIDE SEQUENCE [LARGE SCALE GENOMIC DNA]</scope>
    <source>
        <strain evidence="2">HH01</strain>
    </source>
</reference>
<proteinExistence type="predicted"/>
<dbReference type="AlphaFoldDB" id="M1X5E7"/>
<accession>M1X5E7</accession>
<dbReference type="OrthoDB" id="9797743at2"/>
<dbReference type="InterPro" id="IPR036412">
    <property type="entry name" value="HAD-like_sf"/>
</dbReference>
<organism evidence="1 2">
    <name type="scientific">Richelia intracellularis HH01</name>
    <dbReference type="NCBI Taxonomy" id="1165094"/>
    <lineage>
        <taxon>Bacteria</taxon>
        <taxon>Bacillati</taxon>
        <taxon>Cyanobacteriota</taxon>
        <taxon>Cyanophyceae</taxon>
        <taxon>Nostocales</taxon>
        <taxon>Nostocaceae</taxon>
        <taxon>Richelia</taxon>
    </lineage>
</organism>
<dbReference type="SFLD" id="SFLDS00003">
    <property type="entry name" value="Haloacid_Dehalogenase"/>
    <property type="match status" value="1"/>
</dbReference>
<dbReference type="CDD" id="cd01427">
    <property type="entry name" value="HAD_like"/>
    <property type="match status" value="1"/>
</dbReference>
<comment type="caution">
    <text evidence="1">The sequence shown here is derived from an EMBL/GenBank/DDBJ whole genome shotgun (WGS) entry which is preliminary data.</text>
</comment>
<gene>
    <name evidence="1" type="ORF">RINTHH_11160</name>
</gene>
<dbReference type="SFLD" id="SFLDG01129">
    <property type="entry name" value="C1.5:_HAD__Beta-PGM__Phosphata"/>
    <property type="match status" value="1"/>
</dbReference>
<dbReference type="RefSeq" id="WP_008233620.1">
    <property type="nucleotide sequence ID" value="NZ_CAIY01000044.1"/>
</dbReference>
<dbReference type="Gene3D" id="1.10.150.520">
    <property type="match status" value="1"/>
</dbReference>
<dbReference type="EMBL" id="CAIY01000044">
    <property type="protein sequence ID" value="CCH67271.1"/>
    <property type="molecule type" value="Genomic_DNA"/>
</dbReference>
<dbReference type="Proteomes" id="UP000053051">
    <property type="component" value="Unassembled WGS sequence"/>
</dbReference>
<keyword evidence="2" id="KW-1185">Reference proteome</keyword>
<dbReference type="NCBIfam" id="TIGR01549">
    <property type="entry name" value="HAD-SF-IA-v1"/>
    <property type="match status" value="1"/>
</dbReference>
<reference evidence="1 2" key="1">
    <citation type="submission" date="2012-05" db="EMBL/GenBank/DDBJ databases">
        <authorList>
            <person name="Hilton J."/>
        </authorList>
    </citation>
    <scope>NUCLEOTIDE SEQUENCE [LARGE SCALE GENOMIC DNA]</scope>
    <source>
        <strain evidence="1 2">HH01</strain>
    </source>
</reference>
<dbReference type="PANTHER" id="PTHR43434:SF1">
    <property type="entry name" value="PHOSPHOGLYCOLATE PHOSPHATASE"/>
    <property type="match status" value="1"/>
</dbReference>
<dbReference type="InterPro" id="IPR006439">
    <property type="entry name" value="HAD-SF_hydro_IA"/>
</dbReference>
<dbReference type="InterPro" id="IPR050155">
    <property type="entry name" value="HAD-like_hydrolase_sf"/>
</dbReference>
<dbReference type="SUPFAM" id="SSF56784">
    <property type="entry name" value="HAD-like"/>
    <property type="match status" value="1"/>
</dbReference>
<name>M1X5E7_9NOST</name>
<evidence type="ECO:0000313" key="2">
    <source>
        <dbReference type="Proteomes" id="UP000053051"/>
    </source>
</evidence>
<dbReference type="Gene3D" id="3.40.50.1000">
    <property type="entry name" value="HAD superfamily/HAD-like"/>
    <property type="match status" value="1"/>
</dbReference>
<dbReference type="Pfam" id="PF00702">
    <property type="entry name" value="Hydrolase"/>
    <property type="match status" value="1"/>
</dbReference>
<dbReference type="STRING" id="1165094.RINTHH_11160"/>